<dbReference type="GO" id="GO:0030435">
    <property type="term" value="P:sporulation resulting in formation of a cellular spore"/>
    <property type="evidence" value="ECO:0007669"/>
    <property type="project" value="UniProtKB-KW"/>
</dbReference>
<dbReference type="GO" id="GO:0030420">
    <property type="term" value="P:establishment of competence for transformation"/>
    <property type="evidence" value="ECO:0007669"/>
    <property type="project" value="UniProtKB-KW"/>
</dbReference>
<evidence type="ECO:0000313" key="5">
    <source>
        <dbReference type="EMBL" id="ERN52894.1"/>
    </source>
</evidence>
<keyword evidence="4" id="KW-0749">Sporulation</keyword>
<comment type="domain">
    <text evidence="4">The N-terminal domain has binding sites for ComK and probably for unfolded/aggregated proteins; the C-terminal domain interacts with ClpC.</text>
</comment>
<dbReference type="NCBIfam" id="NF002644">
    <property type="entry name" value="PRK02315.1-5"/>
    <property type="match status" value="1"/>
</dbReference>
<dbReference type="PATRIC" id="fig|1188261.3.peg.2324"/>
<dbReference type="Pfam" id="PF05389">
    <property type="entry name" value="MecA"/>
    <property type="match status" value="1"/>
</dbReference>
<dbReference type="GO" id="GO:0045808">
    <property type="term" value="P:negative regulation of establishment of competence for transformation"/>
    <property type="evidence" value="ECO:0007669"/>
    <property type="project" value="UniProtKB-UniRule"/>
</dbReference>
<dbReference type="HAMAP" id="MF_01124">
    <property type="entry name" value="MecA"/>
    <property type="match status" value="1"/>
</dbReference>
<evidence type="ECO:0000256" key="2">
    <source>
        <dbReference type="ARBA" id="ARBA00011738"/>
    </source>
</evidence>
<comment type="caution">
    <text evidence="5">The sequence shown here is derived from an EMBL/GenBank/DDBJ whole genome shotgun (WGS) entry which is preliminary data.</text>
</comment>
<gene>
    <name evidence="4" type="primary">mecA</name>
    <name evidence="5" type="ORF">A33I_14520</name>
</gene>
<comment type="function">
    <text evidence="4">Enables the recognition and targeting of unfolded and aggregated proteins to the ClpC protease or to other proteins involved in proteolysis. Acts negatively in the development of competence by binding ComK and recruiting it to the ClpCP protease. When overexpressed, inhibits sporulation. Also involved in Spx degradation by ClpC.</text>
</comment>
<dbReference type="GO" id="GO:0030674">
    <property type="term" value="F:protein-macromolecule adaptor activity"/>
    <property type="evidence" value="ECO:0007669"/>
    <property type="project" value="UniProtKB-UniRule"/>
</dbReference>
<comment type="similarity">
    <text evidence="1 4">Belongs to the MecA family.</text>
</comment>
<evidence type="ECO:0000256" key="4">
    <source>
        <dbReference type="HAMAP-Rule" id="MF_01124"/>
    </source>
</evidence>
<keyword evidence="3 4" id="KW-0178">Competence</keyword>
<evidence type="ECO:0000256" key="1">
    <source>
        <dbReference type="ARBA" id="ARBA00005397"/>
    </source>
</evidence>
<dbReference type="Gene3D" id="3.30.70.1950">
    <property type="match status" value="1"/>
</dbReference>
<dbReference type="AlphaFoldDB" id="U6SMG6"/>
<evidence type="ECO:0000313" key="6">
    <source>
        <dbReference type="Proteomes" id="UP000017170"/>
    </source>
</evidence>
<proteinExistence type="inferred from homology"/>
<comment type="subunit">
    <text evidence="2 4">Homodimer.</text>
</comment>
<name>U6SMG6_9BACI</name>
<sequence>MDIERVNDTTIKFFITYKDIEDRGFDRDEIWYNRERGEELFFEMMNEANDRDEFELDGPLWIQVHALDKGLEIVVTRGQVSDGNVKLEIPVSQDKEKTDENIVDLMTGHSSEDDEGIDTDQLEIVIGFNDFEDIISLSHNFFIDDLENELYHFEGRYYLHVLFNDDQYNEDEQDDMLSQMLEYGYETDLSIYRMQEYGKEIIGEYALKHLRGHFSQN</sequence>
<dbReference type="PANTHER" id="PTHR39161:SF1">
    <property type="entry name" value="ADAPTER PROTEIN MECA 1"/>
    <property type="match status" value="1"/>
</dbReference>
<dbReference type="PANTHER" id="PTHR39161">
    <property type="entry name" value="ADAPTER PROTEIN MECA"/>
    <property type="match status" value="1"/>
</dbReference>
<keyword evidence="6" id="KW-1185">Reference proteome</keyword>
<dbReference type="EMBL" id="ATAE01000031">
    <property type="protein sequence ID" value="ERN52894.1"/>
    <property type="molecule type" value="Genomic_DNA"/>
</dbReference>
<reference evidence="5 6" key="1">
    <citation type="journal article" date="2013" name="Genome Announc.">
        <title>Genome Sequence of the Extreme Obligate Alkaliphile Bacillus marmarensis Strain DSM 21297.</title>
        <authorList>
            <person name="Wernick D.G."/>
            <person name="Choi K.Y."/>
            <person name="Tat C.A."/>
            <person name="Lafontaine Rivera J.G."/>
            <person name="Liao J.C."/>
        </authorList>
    </citation>
    <scope>NUCLEOTIDE SEQUENCE [LARGE SCALE GENOMIC DNA]</scope>
    <source>
        <strain evidence="5 6">DSM 21297</strain>
    </source>
</reference>
<evidence type="ECO:0000256" key="3">
    <source>
        <dbReference type="ARBA" id="ARBA00023287"/>
    </source>
</evidence>
<dbReference type="InterPro" id="IPR008681">
    <property type="entry name" value="Neg-reg_MecA"/>
</dbReference>
<dbReference type="GO" id="GO:0042174">
    <property type="term" value="P:negative regulation of sporulation resulting in formation of a cellular spore"/>
    <property type="evidence" value="ECO:0007669"/>
    <property type="project" value="UniProtKB-UniRule"/>
</dbReference>
<protein>
    <recommendedName>
        <fullName evidence="4">Adapter protein MecA</fullName>
    </recommendedName>
</protein>
<dbReference type="PIRSF" id="PIRSF029008">
    <property type="entry name" value="MecA"/>
    <property type="match status" value="1"/>
</dbReference>
<dbReference type="Proteomes" id="UP000017170">
    <property type="component" value="Unassembled WGS sequence"/>
</dbReference>
<organism evidence="5 6">
    <name type="scientific">Alkalihalophilus marmarensis DSM 21297</name>
    <dbReference type="NCBI Taxonomy" id="1188261"/>
    <lineage>
        <taxon>Bacteria</taxon>
        <taxon>Bacillati</taxon>
        <taxon>Bacillota</taxon>
        <taxon>Bacilli</taxon>
        <taxon>Bacillales</taxon>
        <taxon>Bacillaceae</taxon>
        <taxon>Alkalihalophilus</taxon>
    </lineage>
</organism>
<dbReference type="InterPro" id="IPR038471">
    <property type="entry name" value="MecA_C_sf"/>
</dbReference>
<dbReference type="RefSeq" id="WP_022628529.1">
    <property type="nucleotide sequence ID" value="NZ_ATAE01000031.1"/>
</dbReference>
<accession>U6SMG6</accession>